<dbReference type="InterPro" id="IPR039461">
    <property type="entry name" value="Peptidase_M49"/>
</dbReference>
<feature type="domain" description="PPM-type phosphatase" evidence="4">
    <location>
        <begin position="200"/>
        <end position="476"/>
    </location>
</feature>
<reference evidence="5 6" key="1">
    <citation type="submission" date="2016-03" db="EMBL/GenBank/DDBJ databases">
        <title>Comparative genomics of the ectomycorrhizal sister species Rhizopogon vinicolor and Rhizopogon vesiculosus (Basidiomycota: Boletales) reveals a divergence of the mating type B locus.</title>
        <authorList>
            <person name="Mujic A.B."/>
            <person name="Kuo A."/>
            <person name="Tritt A."/>
            <person name="Lipzen A."/>
            <person name="Chen C."/>
            <person name="Johnson J."/>
            <person name="Sharma A."/>
            <person name="Barry K."/>
            <person name="Grigoriev I.V."/>
            <person name="Spatafora J.W."/>
        </authorList>
    </citation>
    <scope>NUCLEOTIDE SEQUENCE [LARGE SCALE GENOMIC DNA]</scope>
    <source>
        <strain evidence="5 6">AM-OR11-056</strain>
    </source>
</reference>
<dbReference type="Pfam" id="PF03571">
    <property type="entry name" value="Peptidase_M49"/>
    <property type="match status" value="1"/>
</dbReference>
<evidence type="ECO:0000313" key="6">
    <source>
        <dbReference type="Proteomes" id="UP000183567"/>
    </source>
</evidence>
<sequence length="476" mass="53095">MIKEGLVTFEEVRGIDNSLENLYIRLDRQKCLAHGQDVAGKLLIDLQVRRSTADGAGTRDFYTKLTTPLPGWDGEIRDVVLKKKLPRKMMLQPNTFVVNGQVELKEYPLTPAGMIESYIERGLMTLRRSSPALHLKRKCGLLMSVSYRASPPIAIKRSVSSLPRPYQFHMGASWAAKPPDPVPVPLRVNVPFSSDTTVGRWRDETLARWKNLKTGNAGEDFFFVSRMRNNSGVSFGVADGVGGWAESGVDPSLYAQTLMYHAHRYSRTAWAGEPEIDPTQEYKERESVEGWELSPYDCLELAYHGVLRERLVEAGSSTACLISLNSSTGILRAANLGDSGFLIIRSSSVIYVQPPQIHFFNCPYQLAKLPPNEPKSNRHFVDRPSQATRYETKLRDGDIIVAFTDGLSDNVFPADIAAICSLVARSGGPEDRQVQKMADRIVEYAQVCMRGRKTSTPFSRDALRAGLYYPGGKIDE</sequence>
<dbReference type="EMBL" id="LVVM01005302">
    <property type="protein sequence ID" value="OJA10970.1"/>
    <property type="molecule type" value="Genomic_DNA"/>
</dbReference>
<dbReference type="InterPro" id="IPR039123">
    <property type="entry name" value="PPTC7"/>
</dbReference>
<comment type="similarity">
    <text evidence="3">Belongs to the PP2C family.</text>
</comment>
<comment type="cofactor">
    <cofactor evidence="3">
        <name>Mg(2+)</name>
        <dbReference type="ChEBI" id="CHEBI:18420"/>
    </cofactor>
</comment>
<evidence type="ECO:0000256" key="1">
    <source>
        <dbReference type="ARBA" id="ARBA00022723"/>
    </source>
</evidence>
<dbReference type="OrthoDB" id="60843at2759"/>
<dbReference type="EC" id="3.1.3.16" evidence="3"/>
<protein>
    <recommendedName>
        <fullName evidence="3">Protein phosphatase</fullName>
        <ecNumber evidence="3">3.1.3.16</ecNumber>
    </recommendedName>
</protein>
<keyword evidence="3" id="KW-0904">Protein phosphatase</keyword>
<dbReference type="InterPro" id="IPR036457">
    <property type="entry name" value="PPM-type-like_dom_sf"/>
</dbReference>
<organism evidence="5 6">
    <name type="scientific">Rhizopogon vesiculosus</name>
    <dbReference type="NCBI Taxonomy" id="180088"/>
    <lineage>
        <taxon>Eukaryota</taxon>
        <taxon>Fungi</taxon>
        <taxon>Dikarya</taxon>
        <taxon>Basidiomycota</taxon>
        <taxon>Agaricomycotina</taxon>
        <taxon>Agaricomycetes</taxon>
        <taxon>Agaricomycetidae</taxon>
        <taxon>Boletales</taxon>
        <taxon>Suillineae</taxon>
        <taxon>Rhizopogonaceae</taxon>
        <taxon>Rhizopogon</taxon>
    </lineage>
</organism>
<evidence type="ECO:0000259" key="4">
    <source>
        <dbReference type="PROSITE" id="PS51746"/>
    </source>
</evidence>
<proteinExistence type="inferred from homology"/>
<comment type="cofactor">
    <cofactor evidence="3">
        <name>Mn(2+)</name>
        <dbReference type="ChEBI" id="CHEBI:29035"/>
    </cofactor>
</comment>
<dbReference type="AlphaFoldDB" id="A0A1J8QNJ5"/>
<keyword evidence="3" id="KW-0464">Manganese</keyword>
<keyword evidence="2 3" id="KW-0378">Hydrolase</keyword>
<dbReference type="GO" id="GO:0046872">
    <property type="term" value="F:metal ion binding"/>
    <property type="evidence" value="ECO:0007669"/>
    <property type="project" value="UniProtKB-UniRule"/>
</dbReference>
<accession>A0A1J8QNJ5</accession>
<keyword evidence="3" id="KW-0460">Magnesium</keyword>
<gene>
    <name evidence="5" type="ORF">AZE42_08744</name>
</gene>
<comment type="catalytic activity">
    <reaction evidence="3">
        <text>O-phospho-L-threonyl-[protein] + H2O = L-threonyl-[protein] + phosphate</text>
        <dbReference type="Rhea" id="RHEA:47004"/>
        <dbReference type="Rhea" id="RHEA-COMP:11060"/>
        <dbReference type="Rhea" id="RHEA-COMP:11605"/>
        <dbReference type="ChEBI" id="CHEBI:15377"/>
        <dbReference type="ChEBI" id="CHEBI:30013"/>
        <dbReference type="ChEBI" id="CHEBI:43474"/>
        <dbReference type="ChEBI" id="CHEBI:61977"/>
        <dbReference type="EC" id="3.1.3.16"/>
    </reaction>
</comment>
<dbReference type="GO" id="GO:0004722">
    <property type="term" value="F:protein serine/threonine phosphatase activity"/>
    <property type="evidence" value="ECO:0007669"/>
    <property type="project" value="UniProtKB-EC"/>
</dbReference>
<evidence type="ECO:0000256" key="2">
    <source>
        <dbReference type="ARBA" id="ARBA00022801"/>
    </source>
</evidence>
<dbReference type="SMART" id="SM00331">
    <property type="entry name" value="PP2C_SIG"/>
    <property type="match status" value="1"/>
</dbReference>
<dbReference type="PANTHER" id="PTHR12320:SF1">
    <property type="entry name" value="PROTEIN PHOSPHATASE PTC7 HOMOLOG"/>
    <property type="match status" value="1"/>
</dbReference>
<dbReference type="STRING" id="180088.A0A1J8QNJ5"/>
<keyword evidence="6" id="KW-1185">Reference proteome</keyword>
<dbReference type="SUPFAM" id="SSF81606">
    <property type="entry name" value="PP2C-like"/>
    <property type="match status" value="1"/>
</dbReference>
<comment type="catalytic activity">
    <reaction evidence="3">
        <text>O-phospho-L-seryl-[protein] + H2O = L-seryl-[protein] + phosphate</text>
        <dbReference type="Rhea" id="RHEA:20629"/>
        <dbReference type="Rhea" id="RHEA-COMP:9863"/>
        <dbReference type="Rhea" id="RHEA-COMP:11604"/>
        <dbReference type="ChEBI" id="CHEBI:15377"/>
        <dbReference type="ChEBI" id="CHEBI:29999"/>
        <dbReference type="ChEBI" id="CHEBI:43474"/>
        <dbReference type="ChEBI" id="CHEBI:83421"/>
        <dbReference type="EC" id="3.1.3.16"/>
    </reaction>
</comment>
<keyword evidence="1 3" id="KW-0479">Metal-binding</keyword>
<name>A0A1J8QNJ5_9AGAM</name>
<dbReference type="PROSITE" id="PS51746">
    <property type="entry name" value="PPM_2"/>
    <property type="match status" value="1"/>
</dbReference>
<dbReference type="Proteomes" id="UP000183567">
    <property type="component" value="Unassembled WGS sequence"/>
</dbReference>
<comment type="caution">
    <text evidence="5">The sequence shown here is derived from an EMBL/GenBank/DDBJ whole genome shotgun (WGS) entry which is preliminary data.</text>
</comment>
<dbReference type="InterPro" id="IPR001932">
    <property type="entry name" value="PPM-type_phosphatase-like_dom"/>
</dbReference>
<dbReference type="Gene3D" id="3.60.40.10">
    <property type="entry name" value="PPM-type phosphatase domain"/>
    <property type="match status" value="1"/>
</dbReference>
<evidence type="ECO:0000256" key="3">
    <source>
        <dbReference type="RuleBase" id="RU366020"/>
    </source>
</evidence>
<dbReference type="SMART" id="SM00332">
    <property type="entry name" value="PP2Cc"/>
    <property type="match status" value="1"/>
</dbReference>
<evidence type="ECO:0000313" key="5">
    <source>
        <dbReference type="EMBL" id="OJA10970.1"/>
    </source>
</evidence>
<dbReference type="PANTHER" id="PTHR12320">
    <property type="entry name" value="PROTEIN PHOSPHATASE 2C"/>
    <property type="match status" value="1"/>
</dbReference>